<reference evidence="2" key="1">
    <citation type="journal article" date="2014" name="Int. J. Syst. Evol. Microbiol.">
        <title>Complete genome sequence of Corynebacterium casei LMG S-19264T (=DSM 44701T), isolated from a smear-ripened cheese.</title>
        <authorList>
            <consortium name="US DOE Joint Genome Institute (JGI-PGF)"/>
            <person name="Walter F."/>
            <person name="Albersmeier A."/>
            <person name="Kalinowski J."/>
            <person name="Ruckert C."/>
        </authorList>
    </citation>
    <scope>NUCLEOTIDE SEQUENCE</scope>
    <source>
        <strain evidence="2">CGMCC 1.15095</strain>
    </source>
</reference>
<keyword evidence="1" id="KW-0732">Signal</keyword>
<reference evidence="2" key="2">
    <citation type="submission" date="2020-09" db="EMBL/GenBank/DDBJ databases">
        <authorList>
            <person name="Sun Q."/>
            <person name="Zhou Y."/>
        </authorList>
    </citation>
    <scope>NUCLEOTIDE SEQUENCE</scope>
    <source>
        <strain evidence="2">CGMCC 1.15095</strain>
    </source>
</reference>
<dbReference type="InterPro" id="IPR036182">
    <property type="entry name" value="PCuAC_sf"/>
</dbReference>
<keyword evidence="3" id="KW-1185">Reference proteome</keyword>
<dbReference type="Gene3D" id="2.60.40.1890">
    <property type="entry name" value="PCu(A)C copper chaperone"/>
    <property type="match status" value="1"/>
</dbReference>
<accession>A0A916X490</accession>
<dbReference type="SUPFAM" id="SSF110087">
    <property type="entry name" value="DR1885-like metal-binding protein"/>
    <property type="match status" value="1"/>
</dbReference>
<sequence>MKIFRALTLSSAALAAVSLAACQQAEPPVEQEAGVAQTGPDAKPGFSATGGRLVLPAVAERPSAVYFTVRNDGSAAATLVGVHVDGAGEAEMHKTEGGSMSPVDQLEIAPGTAIEFAPGGLHVMAFGLSRELTAGGNSEATLTFSDGDKISIPLQVEAMGAGTSDGHMPGMDH</sequence>
<dbReference type="InterPro" id="IPR058248">
    <property type="entry name" value="Lxx211020-like"/>
</dbReference>
<protein>
    <recommendedName>
        <fullName evidence="4">Copper chaperone PCu(A)C</fullName>
    </recommendedName>
</protein>
<dbReference type="PANTHER" id="PTHR36302">
    <property type="entry name" value="BLR7088 PROTEIN"/>
    <property type="match status" value="1"/>
</dbReference>
<dbReference type="PROSITE" id="PS51257">
    <property type="entry name" value="PROKAR_LIPOPROTEIN"/>
    <property type="match status" value="1"/>
</dbReference>
<dbReference type="Proteomes" id="UP000608154">
    <property type="component" value="Unassembled WGS sequence"/>
</dbReference>
<evidence type="ECO:0000313" key="2">
    <source>
        <dbReference type="EMBL" id="GGB98093.1"/>
    </source>
</evidence>
<feature type="chain" id="PRO_5037985105" description="Copper chaperone PCu(A)C" evidence="1">
    <location>
        <begin position="21"/>
        <end position="173"/>
    </location>
</feature>
<dbReference type="InterPro" id="IPR007410">
    <property type="entry name" value="LpqE-like"/>
</dbReference>
<dbReference type="AlphaFoldDB" id="A0A916X490"/>
<proteinExistence type="predicted"/>
<gene>
    <name evidence="2" type="ORF">GCM10011494_15700</name>
</gene>
<feature type="signal peptide" evidence="1">
    <location>
        <begin position="1"/>
        <end position="20"/>
    </location>
</feature>
<comment type="caution">
    <text evidence="2">The sequence shown here is derived from an EMBL/GenBank/DDBJ whole genome shotgun (WGS) entry which is preliminary data.</text>
</comment>
<name>A0A916X490_9SPHN</name>
<dbReference type="RefSeq" id="WP_188770206.1">
    <property type="nucleotide sequence ID" value="NZ_BMHK01000008.1"/>
</dbReference>
<evidence type="ECO:0000313" key="3">
    <source>
        <dbReference type="Proteomes" id="UP000608154"/>
    </source>
</evidence>
<dbReference type="EMBL" id="BMHK01000008">
    <property type="protein sequence ID" value="GGB98093.1"/>
    <property type="molecule type" value="Genomic_DNA"/>
</dbReference>
<dbReference type="Pfam" id="PF04314">
    <property type="entry name" value="PCuAC"/>
    <property type="match status" value="1"/>
</dbReference>
<organism evidence="2 3">
    <name type="scientific">Novosphingobium endophyticum</name>
    <dbReference type="NCBI Taxonomy" id="1955250"/>
    <lineage>
        <taxon>Bacteria</taxon>
        <taxon>Pseudomonadati</taxon>
        <taxon>Pseudomonadota</taxon>
        <taxon>Alphaproteobacteria</taxon>
        <taxon>Sphingomonadales</taxon>
        <taxon>Sphingomonadaceae</taxon>
        <taxon>Novosphingobium</taxon>
    </lineage>
</organism>
<dbReference type="PANTHER" id="PTHR36302:SF1">
    <property type="entry name" value="COPPER CHAPERONE PCU(A)C"/>
    <property type="match status" value="1"/>
</dbReference>
<evidence type="ECO:0000256" key="1">
    <source>
        <dbReference type="SAM" id="SignalP"/>
    </source>
</evidence>
<evidence type="ECO:0008006" key="4">
    <source>
        <dbReference type="Google" id="ProtNLM"/>
    </source>
</evidence>